<organism evidence="3 4">
    <name type="scientific">Chelonoidis abingdonii</name>
    <name type="common">Abingdon island giant tortoise</name>
    <name type="synonym">Testudo abingdonii</name>
    <dbReference type="NCBI Taxonomy" id="106734"/>
    <lineage>
        <taxon>Eukaryota</taxon>
        <taxon>Metazoa</taxon>
        <taxon>Chordata</taxon>
        <taxon>Craniata</taxon>
        <taxon>Vertebrata</taxon>
        <taxon>Euteleostomi</taxon>
        <taxon>Archelosauria</taxon>
        <taxon>Testudinata</taxon>
        <taxon>Testudines</taxon>
        <taxon>Cryptodira</taxon>
        <taxon>Durocryptodira</taxon>
        <taxon>Testudinoidea</taxon>
        <taxon>Testudinidae</taxon>
        <taxon>Chelonoidis</taxon>
    </lineage>
</organism>
<keyword evidence="4" id="KW-1185">Reference proteome</keyword>
<sequence>MLLFCPACGNVLVAEEGARCHRFACTTCPYVRNVTRKVSSRKYPKLKEVDDVLGGAAAWENVDSTAGEYHPRGSAGDAWFGCCQPLLGILQCYTNSHLQLLLLSSSPSTRPAGAHKTGRGSPAGAKRQAATLVGPA</sequence>
<feature type="domain" description="DNA-directed RNA polymerase II subunit RPB9-like zinc ribbon" evidence="2">
    <location>
        <begin position="3"/>
        <end position="53"/>
    </location>
</feature>
<reference evidence="3" key="2">
    <citation type="submission" date="2025-09" db="UniProtKB">
        <authorList>
            <consortium name="Ensembl"/>
        </authorList>
    </citation>
    <scope>IDENTIFICATION</scope>
</reference>
<dbReference type="GO" id="GO:0006351">
    <property type="term" value="P:DNA-templated transcription"/>
    <property type="evidence" value="ECO:0007669"/>
    <property type="project" value="InterPro"/>
</dbReference>
<evidence type="ECO:0000256" key="1">
    <source>
        <dbReference type="SAM" id="MobiDB-lite"/>
    </source>
</evidence>
<evidence type="ECO:0000313" key="3">
    <source>
        <dbReference type="Ensembl" id="ENSCABP00000015401.1"/>
    </source>
</evidence>
<proteinExistence type="predicted"/>
<evidence type="ECO:0000259" key="2">
    <source>
        <dbReference type="SMART" id="SM00661"/>
    </source>
</evidence>
<dbReference type="AlphaFoldDB" id="A0A8C0IRG6"/>
<protein>
    <recommendedName>
        <fullName evidence="2">DNA-directed RNA polymerase II subunit RPB9-like zinc ribbon domain-containing protein</fullName>
    </recommendedName>
</protein>
<feature type="region of interest" description="Disordered" evidence="1">
    <location>
        <begin position="107"/>
        <end position="136"/>
    </location>
</feature>
<dbReference type="Proteomes" id="UP000694404">
    <property type="component" value="Unplaced"/>
</dbReference>
<reference evidence="3" key="1">
    <citation type="submission" date="2025-08" db="UniProtKB">
        <authorList>
            <consortium name="Ensembl"/>
        </authorList>
    </citation>
    <scope>IDENTIFICATION</scope>
</reference>
<name>A0A8C0IRG6_CHEAB</name>
<dbReference type="Pfam" id="PF02150">
    <property type="entry name" value="Zn_ribbon_RPB9"/>
    <property type="match status" value="1"/>
</dbReference>
<dbReference type="GeneTree" id="ENSGT00940000164648"/>
<dbReference type="InterPro" id="IPR001529">
    <property type="entry name" value="Zn_ribbon_RPB9"/>
</dbReference>
<accession>A0A8C0IRG6</accession>
<dbReference type="Ensembl" id="ENSCABT00000016879.1">
    <property type="protein sequence ID" value="ENSCABP00000015401.1"/>
    <property type="gene ID" value="ENSCABG00000011499.1"/>
</dbReference>
<dbReference type="SMART" id="SM00661">
    <property type="entry name" value="RPOL9"/>
    <property type="match status" value="1"/>
</dbReference>
<evidence type="ECO:0000313" key="4">
    <source>
        <dbReference type="Proteomes" id="UP000694404"/>
    </source>
</evidence>